<evidence type="ECO:0000313" key="2">
    <source>
        <dbReference type="EMBL" id="EFA03202.1"/>
    </source>
</evidence>
<reference evidence="2 3" key="1">
    <citation type="journal article" date="2008" name="Nature">
        <title>The genome of the model beetle and pest Tribolium castaneum.</title>
        <authorList>
            <consortium name="Tribolium Genome Sequencing Consortium"/>
            <person name="Richards S."/>
            <person name="Gibbs R.A."/>
            <person name="Weinstock G.M."/>
            <person name="Brown S.J."/>
            <person name="Denell R."/>
            <person name="Beeman R.W."/>
            <person name="Gibbs R."/>
            <person name="Beeman R.W."/>
            <person name="Brown S.J."/>
            <person name="Bucher G."/>
            <person name="Friedrich M."/>
            <person name="Grimmelikhuijzen C.J."/>
            <person name="Klingler M."/>
            <person name="Lorenzen M."/>
            <person name="Richards S."/>
            <person name="Roth S."/>
            <person name="Schroder R."/>
            <person name="Tautz D."/>
            <person name="Zdobnov E.M."/>
            <person name="Muzny D."/>
            <person name="Gibbs R.A."/>
            <person name="Weinstock G.M."/>
            <person name="Attaway T."/>
            <person name="Bell S."/>
            <person name="Buhay C.J."/>
            <person name="Chandrabose M.N."/>
            <person name="Chavez D."/>
            <person name="Clerk-Blankenburg K.P."/>
            <person name="Cree A."/>
            <person name="Dao M."/>
            <person name="Davis C."/>
            <person name="Chacko J."/>
            <person name="Dinh H."/>
            <person name="Dugan-Rocha S."/>
            <person name="Fowler G."/>
            <person name="Garner T.T."/>
            <person name="Garnes J."/>
            <person name="Gnirke A."/>
            <person name="Hawes A."/>
            <person name="Hernandez J."/>
            <person name="Hines S."/>
            <person name="Holder M."/>
            <person name="Hume J."/>
            <person name="Jhangiani S.N."/>
            <person name="Joshi V."/>
            <person name="Khan Z.M."/>
            <person name="Jackson L."/>
            <person name="Kovar C."/>
            <person name="Kowis A."/>
            <person name="Lee S."/>
            <person name="Lewis L.R."/>
            <person name="Margolis J."/>
            <person name="Morgan M."/>
            <person name="Nazareth L.V."/>
            <person name="Nguyen N."/>
            <person name="Okwuonu G."/>
            <person name="Parker D."/>
            <person name="Richards S."/>
            <person name="Ruiz S.J."/>
            <person name="Santibanez J."/>
            <person name="Savard J."/>
            <person name="Scherer S.E."/>
            <person name="Schneider B."/>
            <person name="Sodergren E."/>
            <person name="Tautz D."/>
            <person name="Vattahil S."/>
            <person name="Villasana D."/>
            <person name="White C.S."/>
            <person name="Wright R."/>
            <person name="Park Y."/>
            <person name="Beeman R.W."/>
            <person name="Lord J."/>
            <person name="Oppert B."/>
            <person name="Lorenzen M."/>
            <person name="Brown S."/>
            <person name="Wang L."/>
            <person name="Savard J."/>
            <person name="Tautz D."/>
            <person name="Richards S."/>
            <person name="Weinstock G."/>
            <person name="Gibbs R.A."/>
            <person name="Liu Y."/>
            <person name="Worley K."/>
            <person name="Weinstock G."/>
            <person name="Elsik C.G."/>
            <person name="Reese J.T."/>
            <person name="Elhaik E."/>
            <person name="Landan G."/>
            <person name="Graur D."/>
            <person name="Arensburger P."/>
            <person name="Atkinson P."/>
            <person name="Beeman R.W."/>
            <person name="Beidler J."/>
            <person name="Brown S.J."/>
            <person name="Demuth J.P."/>
            <person name="Drury D.W."/>
            <person name="Du Y.Z."/>
            <person name="Fujiwara H."/>
            <person name="Lorenzen M."/>
            <person name="Maselli V."/>
            <person name="Osanai M."/>
            <person name="Park Y."/>
            <person name="Robertson H.M."/>
            <person name="Tu Z."/>
            <person name="Wang J.J."/>
            <person name="Wang S."/>
            <person name="Richards S."/>
            <person name="Song H."/>
            <person name="Zhang L."/>
            <person name="Sodergren E."/>
            <person name="Werner D."/>
            <person name="Stanke M."/>
            <person name="Morgenstern B."/>
            <person name="Solovyev V."/>
            <person name="Kosarev P."/>
            <person name="Brown G."/>
            <person name="Chen H.C."/>
            <person name="Ermolaeva O."/>
            <person name="Hlavina W."/>
            <person name="Kapustin Y."/>
            <person name="Kiryutin B."/>
            <person name="Kitts P."/>
            <person name="Maglott D."/>
            <person name="Pruitt K."/>
            <person name="Sapojnikov V."/>
            <person name="Souvorov A."/>
            <person name="Mackey A.J."/>
            <person name="Waterhouse R.M."/>
            <person name="Wyder S."/>
            <person name="Zdobnov E.M."/>
            <person name="Zdobnov E.M."/>
            <person name="Wyder S."/>
            <person name="Kriventseva E.V."/>
            <person name="Kadowaki T."/>
            <person name="Bork P."/>
            <person name="Aranda M."/>
            <person name="Bao R."/>
            <person name="Beermann A."/>
            <person name="Berns N."/>
            <person name="Bolognesi R."/>
            <person name="Bonneton F."/>
            <person name="Bopp D."/>
            <person name="Brown S.J."/>
            <person name="Bucher G."/>
            <person name="Butts T."/>
            <person name="Chaumot A."/>
            <person name="Denell R.E."/>
            <person name="Ferrier D.E."/>
            <person name="Friedrich M."/>
            <person name="Gordon C.M."/>
            <person name="Jindra M."/>
            <person name="Klingler M."/>
            <person name="Lan Q."/>
            <person name="Lattorff H.M."/>
            <person name="Laudet V."/>
            <person name="von Levetsow C."/>
            <person name="Liu Z."/>
            <person name="Lutz R."/>
            <person name="Lynch J.A."/>
            <person name="da Fonseca R.N."/>
            <person name="Posnien N."/>
            <person name="Reuter R."/>
            <person name="Roth S."/>
            <person name="Savard J."/>
            <person name="Schinko J.B."/>
            <person name="Schmitt C."/>
            <person name="Schoppmeier M."/>
            <person name="Schroder R."/>
            <person name="Shippy T.D."/>
            <person name="Simonnet F."/>
            <person name="Marques-Souza H."/>
            <person name="Tautz D."/>
            <person name="Tomoyasu Y."/>
            <person name="Trauner J."/>
            <person name="Van der Zee M."/>
            <person name="Vervoort M."/>
            <person name="Wittkopp N."/>
            <person name="Wimmer E.A."/>
            <person name="Yang X."/>
            <person name="Jones A.K."/>
            <person name="Sattelle D.B."/>
            <person name="Ebert P.R."/>
            <person name="Nelson D."/>
            <person name="Scott J.G."/>
            <person name="Beeman R.W."/>
            <person name="Muthukrishnan S."/>
            <person name="Kramer K.J."/>
            <person name="Arakane Y."/>
            <person name="Beeman R.W."/>
            <person name="Zhu Q."/>
            <person name="Hogenkamp D."/>
            <person name="Dixit R."/>
            <person name="Oppert B."/>
            <person name="Jiang H."/>
            <person name="Zou Z."/>
            <person name="Marshall J."/>
            <person name="Elpidina E."/>
            <person name="Vinokurov K."/>
            <person name="Oppert C."/>
            <person name="Zou Z."/>
            <person name="Evans J."/>
            <person name="Lu Z."/>
            <person name="Zhao P."/>
            <person name="Sumathipala N."/>
            <person name="Altincicek B."/>
            <person name="Vilcinskas A."/>
            <person name="Williams M."/>
            <person name="Hultmark D."/>
            <person name="Hetru C."/>
            <person name="Jiang H."/>
            <person name="Grimmelikhuijzen C.J."/>
            <person name="Hauser F."/>
            <person name="Cazzamali G."/>
            <person name="Williamson M."/>
            <person name="Park Y."/>
            <person name="Li B."/>
            <person name="Tanaka Y."/>
            <person name="Predel R."/>
            <person name="Neupert S."/>
            <person name="Schachtner J."/>
            <person name="Verleyen P."/>
            <person name="Raible F."/>
            <person name="Bork P."/>
            <person name="Friedrich M."/>
            <person name="Walden K.K."/>
            <person name="Robertson H.M."/>
            <person name="Angeli S."/>
            <person name="Foret S."/>
            <person name="Bucher G."/>
            <person name="Schuetz S."/>
            <person name="Maleszka R."/>
            <person name="Wimmer E.A."/>
            <person name="Beeman R.W."/>
            <person name="Lorenzen M."/>
            <person name="Tomoyasu Y."/>
            <person name="Miller S.C."/>
            <person name="Grossmann D."/>
            <person name="Bucher G."/>
        </authorList>
    </citation>
    <scope>NUCLEOTIDE SEQUENCE [LARGE SCALE GENOMIC DNA]</scope>
    <source>
        <strain evidence="2 3">Georgia GA2</strain>
    </source>
</reference>
<dbReference type="Proteomes" id="UP000007266">
    <property type="component" value="Linkage group 5"/>
</dbReference>
<keyword evidence="3" id="KW-1185">Reference proteome</keyword>
<organism evidence="2 3">
    <name type="scientific">Tribolium castaneum</name>
    <name type="common">Red flour beetle</name>
    <dbReference type="NCBI Taxonomy" id="7070"/>
    <lineage>
        <taxon>Eukaryota</taxon>
        <taxon>Metazoa</taxon>
        <taxon>Ecdysozoa</taxon>
        <taxon>Arthropoda</taxon>
        <taxon>Hexapoda</taxon>
        <taxon>Insecta</taxon>
        <taxon>Pterygota</taxon>
        <taxon>Neoptera</taxon>
        <taxon>Endopterygota</taxon>
        <taxon>Coleoptera</taxon>
        <taxon>Polyphaga</taxon>
        <taxon>Cucujiformia</taxon>
        <taxon>Tenebrionidae</taxon>
        <taxon>Tenebrionidae incertae sedis</taxon>
        <taxon>Tribolium</taxon>
    </lineage>
</organism>
<sequence>MQPFRFSRRASGKRAQSCQSVTRRPPMTPRLFRSGGVRARMTISLSHQVRKGTPLRPENMEQHCFVIAAPTPGHRCDVSILNERNSSTEKCIPRRRGKNRPEGK</sequence>
<feature type="region of interest" description="Disordered" evidence="1">
    <location>
        <begin position="1"/>
        <end position="34"/>
    </location>
</feature>
<evidence type="ECO:0000313" key="3">
    <source>
        <dbReference type="Proteomes" id="UP000007266"/>
    </source>
</evidence>
<dbReference type="HOGENOM" id="CLU_2253503_0_0_1"/>
<feature type="region of interest" description="Disordered" evidence="1">
    <location>
        <begin position="85"/>
        <end position="104"/>
    </location>
</feature>
<name>D6WNW5_TRICA</name>
<protein>
    <submittedName>
        <fullName evidence="2">Uncharacterized protein</fullName>
    </submittedName>
</protein>
<evidence type="ECO:0000256" key="1">
    <source>
        <dbReference type="SAM" id="MobiDB-lite"/>
    </source>
</evidence>
<gene>
    <name evidence="2" type="primary">AUGUSTUS-3.0.2_13122</name>
    <name evidence="2" type="ORF">TcasGA2_TC013122</name>
</gene>
<dbReference type="EMBL" id="KQ971343">
    <property type="protein sequence ID" value="EFA03202.1"/>
    <property type="molecule type" value="Genomic_DNA"/>
</dbReference>
<reference evidence="2 3" key="2">
    <citation type="journal article" date="2010" name="Nucleic Acids Res.">
        <title>BeetleBase in 2010: revisions to provide comprehensive genomic information for Tribolium castaneum.</title>
        <authorList>
            <person name="Kim H.S."/>
            <person name="Murphy T."/>
            <person name="Xia J."/>
            <person name="Caragea D."/>
            <person name="Park Y."/>
            <person name="Beeman R.W."/>
            <person name="Lorenzen M.D."/>
            <person name="Butcher S."/>
            <person name="Manak J.R."/>
            <person name="Brown S.J."/>
        </authorList>
    </citation>
    <scope>NUCLEOTIDE SEQUENCE [LARGE SCALE GENOMIC DNA]</scope>
    <source>
        <strain evidence="2 3">Georgia GA2</strain>
    </source>
</reference>
<feature type="compositionally biased region" description="Basic residues" evidence="1">
    <location>
        <begin position="1"/>
        <end position="12"/>
    </location>
</feature>
<proteinExistence type="predicted"/>
<dbReference type="AlphaFoldDB" id="D6WNW5"/>
<accession>D6WNW5</accession>
<dbReference type="InParanoid" id="D6WNW5"/>